<evidence type="ECO:0000256" key="1">
    <source>
        <dbReference type="SAM" id="Phobius"/>
    </source>
</evidence>
<evidence type="ECO:0000313" key="3">
    <source>
        <dbReference type="Proteomes" id="UP000249464"/>
    </source>
</evidence>
<proteinExistence type="predicted"/>
<keyword evidence="1" id="KW-0472">Membrane</keyword>
<organism evidence="2 3">
    <name type="scientific">Microbotryum silenes-dioicae</name>
    <dbReference type="NCBI Taxonomy" id="796604"/>
    <lineage>
        <taxon>Eukaryota</taxon>
        <taxon>Fungi</taxon>
        <taxon>Dikarya</taxon>
        <taxon>Basidiomycota</taxon>
        <taxon>Pucciniomycotina</taxon>
        <taxon>Microbotryomycetes</taxon>
        <taxon>Microbotryales</taxon>
        <taxon>Microbotryaceae</taxon>
        <taxon>Microbotryum</taxon>
    </lineage>
</organism>
<keyword evidence="3" id="KW-1185">Reference proteome</keyword>
<accession>A0A2X0M2L9</accession>
<protein>
    <submittedName>
        <fullName evidence="2">BQ5605_C002g01431 protein</fullName>
    </submittedName>
</protein>
<dbReference type="Proteomes" id="UP000249464">
    <property type="component" value="Unassembled WGS sequence"/>
</dbReference>
<keyword evidence="1" id="KW-0812">Transmembrane</keyword>
<gene>
    <name evidence="2" type="primary">BQ5605_C002g01431</name>
    <name evidence="2" type="ORF">BQ5605_C002G01431</name>
</gene>
<dbReference type="AlphaFoldDB" id="A0A2X0M2L9"/>
<keyword evidence="1" id="KW-1133">Transmembrane helix</keyword>
<feature type="transmembrane region" description="Helical" evidence="1">
    <location>
        <begin position="12"/>
        <end position="29"/>
    </location>
</feature>
<name>A0A2X0M2L9_9BASI</name>
<feature type="transmembrane region" description="Helical" evidence="1">
    <location>
        <begin position="147"/>
        <end position="167"/>
    </location>
</feature>
<reference evidence="2 3" key="1">
    <citation type="submission" date="2016-11" db="EMBL/GenBank/DDBJ databases">
        <authorList>
            <person name="Jaros S."/>
            <person name="Januszkiewicz K."/>
            <person name="Wedrychowicz H."/>
        </authorList>
    </citation>
    <scope>NUCLEOTIDE SEQUENCE [LARGE SCALE GENOMIC DNA]</scope>
</reference>
<sequence length="289" mass="33229">MSIVLGGRKHGHVLDLFFLGLALVLLLLLRRRWQQLGCVFVRSDEIVFVLGQTEILVVFVRREVVKGRLERSILLFVLLDFFVGRSRFLGLVVFRSEHLLVPFCFDLLIRILSCSKGGTLTPFDLAHVKVLIDAQLRVRIDIDRRSLALLVRIVIPVHIKLFIIILIDPIRSRILLVPSRQRRLHRLPNLRLHLTVRVVQIDQRLILLVHRATQSLDLVIVVIVGDVGEPEVVDGFVVRVVGFFRIGTAARLGLAFRRERRFERVQRGFLGKVGVEKELHRSKEKPEIS</sequence>
<evidence type="ECO:0000313" key="2">
    <source>
        <dbReference type="EMBL" id="SGY32998.1"/>
    </source>
</evidence>
<dbReference type="EMBL" id="FQNC01000041">
    <property type="protein sequence ID" value="SGY32998.1"/>
    <property type="molecule type" value="Genomic_DNA"/>
</dbReference>